<accession>A0ABR2F2X3</accession>
<evidence type="ECO:0000313" key="1">
    <source>
        <dbReference type="EMBL" id="KAK8569303.1"/>
    </source>
</evidence>
<proteinExistence type="predicted"/>
<sequence length="110" mass="12598">MCERWFLRLGYLAGLGDFNEVRLVTECRGYVGDRGGMADFVKFIDDDGLVDLLAFDKLFIWYGYGSKESSLDRFLVFAKWLDKFGELEQHNLPPIILDHASIRLSSAIVD</sequence>
<gene>
    <name evidence="1" type="ORF">V6N12_007833</name>
</gene>
<dbReference type="SUPFAM" id="SSF56219">
    <property type="entry name" value="DNase I-like"/>
    <property type="match status" value="1"/>
</dbReference>
<dbReference type="Proteomes" id="UP001472677">
    <property type="component" value="Unassembled WGS sequence"/>
</dbReference>
<keyword evidence="2" id="KW-1185">Reference proteome</keyword>
<dbReference type="PANTHER" id="PTHR33710:SF71">
    <property type="entry name" value="ENDONUCLEASE_EXONUCLEASE_PHOSPHATASE DOMAIN-CONTAINING PROTEIN"/>
    <property type="match status" value="1"/>
</dbReference>
<comment type="caution">
    <text evidence="1">The sequence shown here is derived from an EMBL/GenBank/DDBJ whole genome shotgun (WGS) entry which is preliminary data.</text>
</comment>
<dbReference type="PANTHER" id="PTHR33710">
    <property type="entry name" value="BNAC02G09200D PROTEIN"/>
    <property type="match status" value="1"/>
</dbReference>
<reference evidence="1 2" key="1">
    <citation type="journal article" date="2024" name="G3 (Bethesda)">
        <title>Genome assembly of Hibiscus sabdariffa L. provides insights into metabolisms of medicinal natural products.</title>
        <authorList>
            <person name="Kim T."/>
        </authorList>
    </citation>
    <scope>NUCLEOTIDE SEQUENCE [LARGE SCALE GENOMIC DNA]</scope>
    <source>
        <strain evidence="1">TK-2024</strain>
        <tissue evidence="1">Old leaves</tissue>
    </source>
</reference>
<protein>
    <submittedName>
        <fullName evidence="1">Uncharacterized protein</fullName>
    </submittedName>
</protein>
<evidence type="ECO:0000313" key="2">
    <source>
        <dbReference type="Proteomes" id="UP001472677"/>
    </source>
</evidence>
<name>A0ABR2F2X3_9ROSI</name>
<dbReference type="EMBL" id="JBBPBM010000009">
    <property type="protein sequence ID" value="KAK8569303.1"/>
    <property type="molecule type" value="Genomic_DNA"/>
</dbReference>
<organism evidence="1 2">
    <name type="scientific">Hibiscus sabdariffa</name>
    <name type="common">roselle</name>
    <dbReference type="NCBI Taxonomy" id="183260"/>
    <lineage>
        <taxon>Eukaryota</taxon>
        <taxon>Viridiplantae</taxon>
        <taxon>Streptophyta</taxon>
        <taxon>Embryophyta</taxon>
        <taxon>Tracheophyta</taxon>
        <taxon>Spermatophyta</taxon>
        <taxon>Magnoliopsida</taxon>
        <taxon>eudicotyledons</taxon>
        <taxon>Gunneridae</taxon>
        <taxon>Pentapetalae</taxon>
        <taxon>rosids</taxon>
        <taxon>malvids</taxon>
        <taxon>Malvales</taxon>
        <taxon>Malvaceae</taxon>
        <taxon>Malvoideae</taxon>
        <taxon>Hibiscus</taxon>
    </lineage>
</organism>
<dbReference type="InterPro" id="IPR036691">
    <property type="entry name" value="Endo/exonu/phosph_ase_sf"/>
</dbReference>